<keyword evidence="2" id="KW-1185">Reference proteome</keyword>
<sequence length="110" mass="12333">MDTLYIDSENTPTQTTSEKILSCFCESNALRVSITVAHPISFINHTMGRRIRALKFLARMRLQTASPRALKFVKTVLAAEPQSIHRVNTVAQNLTLGVWCKQSNTQDNGE</sequence>
<protein>
    <submittedName>
        <fullName evidence="1">Uncharacterized protein</fullName>
    </submittedName>
</protein>
<accession>A0A4Y2EVT0</accession>
<reference evidence="1 2" key="1">
    <citation type="journal article" date="2019" name="Sci. Rep.">
        <title>Orb-weaving spider Araneus ventricosus genome elucidates the spidroin gene catalogue.</title>
        <authorList>
            <person name="Kono N."/>
            <person name="Nakamura H."/>
            <person name="Ohtoshi R."/>
            <person name="Moran D.A.P."/>
            <person name="Shinohara A."/>
            <person name="Yoshida Y."/>
            <person name="Fujiwara M."/>
            <person name="Mori M."/>
            <person name="Tomita M."/>
            <person name="Arakawa K."/>
        </authorList>
    </citation>
    <scope>NUCLEOTIDE SEQUENCE [LARGE SCALE GENOMIC DNA]</scope>
</reference>
<proteinExistence type="predicted"/>
<dbReference type="AlphaFoldDB" id="A0A4Y2EVT0"/>
<name>A0A4Y2EVT0_ARAVE</name>
<evidence type="ECO:0000313" key="2">
    <source>
        <dbReference type="Proteomes" id="UP000499080"/>
    </source>
</evidence>
<comment type="caution">
    <text evidence="1">The sequence shown here is derived from an EMBL/GenBank/DDBJ whole genome shotgun (WGS) entry which is preliminary data.</text>
</comment>
<dbReference type="Proteomes" id="UP000499080">
    <property type="component" value="Unassembled WGS sequence"/>
</dbReference>
<gene>
    <name evidence="1" type="ORF">AVEN_239790_1</name>
</gene>
<organism evidence="1 2">
    <name type="scientific">Araneus ventricosus</name>
    <name type="common">Orbweaver spider</name>
    <name type="synonym">Epeira ventricosa</name>
    <dbReference type="NCBI Taxonomy" id="182803"/>
    <lineage>
        <taxon>Eukaryota</taxon>
        <taxon>Metazoa</taxon>
        <taxon>Ecdysozoa</taxon>
        <taxon>Arthropoda</taxon>
        <taxon>Chelicerata</taxon>
        <taxon>Arachnida</taxon>
        <taxon>Araneae</taxon>
        <taxon>Araneomorphae</taxon>
        <taxon>Entelegynae</taxon>
        <taxon>Araneoidea</taxon>
        <taxon>Araneidae</taxon>
        <taxon>Araneus</taxon>
    </lineage>
</organism>
<dbReference type="EMBL" id="BGPR01000707">
    <property type="protein sequence ID" value="GBM32399.1"/>
    <property type="molecule type" value="Genomic_DNA"/>
</dbReference>
<evidence type="ECO:0000313" key="1">
    <source>
        <dbReference type="EMBL" id="GBM32399.1"/>
    </source>
</evidence>